<dbReference type="SUPFAM" id="SSF53756">
    <property type="entry name" value="UDP-Glycosyltransferase/glycogen phosphorylase"/>
    <property type="match status" value="1"/>
</dbReference>
<reference evidence="3" key="2">
    <citation type="submission" date="2018-02" db="UniProtKB">
        <authorList>
            <consortium name="EnsemblPlants"/>
        </authorList>
    </citation>
    <scope>IDENTIFICATION</scope>
    <source>
        <strain evidence="3">Williams 82</strain>
    </source>
</reference>
<evidence type="ECO:0000313" key="2">
    <source>
        <dbReference type="EMBL" id="KRH17103.1"/>
    </source>
</evidence>
<accession>K7M842</accession>
<dbReference type="InParanoid" id="K7M842"/>
<dbReference type="eggNOG" id="KOG1192">
    <property type="taxonomic scope" value="Eukaryota"/>
</dbReference>
<gene>
    <name evidence="2" type="ORF">GLYMA_14G198300</name>
</gene>
<dbReference type="OMA" id="YFRIRTS"/>
<dbReference type="Gramene" id="KRH17103">
    <property type="protein sequence ID" value="KRH17103"/>
    <property type="gene ID" value="GLYMA_14G198300"/>
</dbReference>
<proteinExistence type="inferred from homology"/>
<sequence length="282" mass="32049">MNVLFHYCKPENGDKRVDYIPGISPMRLVGFPLNDGSCHSTQICLKGFAWVSKAQYLLFTSIYELEPHAIDVLKAELSLPIYTIGPAIPYFSLQNNPTFSTTNGTSHSYMEWLQVLFFTSHKGSHFSVSRAQMDEIAFALRESGIRFLWVGRSEASRLKGICGNKGLVVTWCDQQLRVLSHPSIGGLWMEFNQRSKMIVEDWKVGWRVKEDVKVNNTTLMKKDEIVMLVQKFMDLDCELAREIRERSKTPRQMCRRAITNGGSAVTDLNAFVGDLMQATLIP</sequence>
<evidence type="ECO:0000256" key="1">
    <source>
        <dbReference type="ARBA" id="ARBA00009995"/>
    </source>
</evidence>
<dbReference type="EMBL" id="CM000847">
    <property type="protein sequence ID" value="KRH17103.1"/>
    <property type="molecule type" value="Genomic_DNA"/>
</dbReference>
<dbReference type="PANTHER" id="PTHR11926:SF1395">
    <property type="entry name" value="GLYCOSYLTRANSFERASE"/>
    <property type="match status" value="1"/>
</dbReference>
<reference evidence="2 3" key="1">
    <citation type="journal article" date="2010" name="Nature">
        <title>Genome sequence of the palaeopolyploid soybean.</title>
        <authorList>
            <person name="Schmutz J."/>
            <person name="Cannon S.B."/>
            <person name="Schlueter J."/>
            <person name="Ma J."/>
            <person name="Mitros T."/>
            <person name="Nelson W."/>
            <person name="Hyten D.L."/>
            <person name="Song Q."/>
            <person name="Thelen J.J."/>
            <person name="Cheng J."/>
            <person name="Xu D."/>
            <person name="Hellsten U."/>
            <person name="May G.D."/>
            <person name="Yu Y."/>
            <person name="Sakurai T."/>
            <person name="Umezawa T."/>
            <person name="Bhattacharyya M.K."/>
            <person name="Sandhu D."/>
            <person name="Valliyodan B."/>
            <person name="Lindquist E."/>
            <person name="Peto M."/>
            <person name="Grant D."/>
            <person name="Shu S."/>
            <person name="Goodstein D."/>
            <person name="Barry K."/>
            <person name="Futrell-Griggs M."/>
            <person name="Abernathy B."/>
            <person name="Du J."/>
            <person name="Tian Z."/>
            <person name="Zhu L."/>
            <person name="Gill N."/>
            <person name="Joshi T."/>
            <person name="Libault M."/>
            <person name="Sethuraman A."/>
            <person name="Zhang X.-C."/>
            <person name="Shinozaki K."/>
            <person name="Nguyen H.T."/>
            <person name="Wing R.A."/>
            <person name="Cregan P."/>
            <person name="Specht J."/>
            <person name="Grimwood J."/>
            <person name="Rokhsar D."/>
            <person name="Stacey G."/>
            <person name="Shoemaker R.C."/>
            <person name="Jackson S.A."/>
        </authorList>
    </citation>
    <scope>NUCLEOTIDE SEQUENCE [LARGE SCALE GENOMIC DNA]</scope>
    <source>
        <strain evidence="3">cv. Williams 82</strain>
        <tissue evidence="2">Callus</tissue>
    </source>
</reference>
<organism evidence="3">
    <name type="scientific">Glycine max</name>
    <name type="common">Soybean</name>
    <name type="synonym">Glycine hispida</name>
    <dbReference type="NCBI Taxonomy" id="3847"/>
    <lineage>
        <taxon>Eukaryota</taxon>
        <taxon>Viridiplantae</taxon>
        <taxon>Streptophyta</taxon>
        <taxon>Embryophyta</taxon>
        <taxon>Tracheophyta</taxon>
        <taxon>Spermatophyta</taxon>
        <taxon>Magnoliopsida</taxon>
        <taxon>eudicotyledons</taxon>
        <taxon>Gunneridae</taxon>
        <taxon>Pentapetalae</taxon>
        <taxon>rosids</taxon>
        <taxon>fabids</taxon>
        <taxon>Fabales</taxon>
        <taxon>Fabaceae</taxon>
        <taxon>Papilionoideae</taxon>
        <taxon>50 kb inversion clade</taxon>
        <taxon>NPAAA clade</taxon>
        <taxon>indigoferoid/millettioid clade</taxon>
        <taxon>Phaseoleae</taxon>
        <taxon>Glycine</taxon>
        <taxon>Glycine subgen. Soja</taxon>
    </lineage>
</organism>
<dbReference type="Proteomes" id="UP000008827">
    <property type="component" value="Chromosome 14"/>
</dbReference>
<dbReference type="PaxDb" id="3847-GLYMA14G37756.1"/>
<protein>
    <submittedName>
        <fullName evidence="2 3">Uncharacterized protein</fullName>
    </submittedName>
</protein>
<name>K7M842_SOYBN</name>
<dbReference type="SMR" id="K7M842"/>
<evidence type="ECO:0000313" key="3">
    <source>
        <dbReference type="EnsemblPlants" id="KRH17103"/>
    </source>
</evidence>
<dbReference type="AlphaFoldDB" id="K7M842"/>
<dbReference type="EnsemblPlants" id="KRH17103">
    <property type="protein sequence ID" value="KRH17103"/>
    <property type="gene ID" value="GLYMA_14G198300"/>
</dbReference>
<keyword evidence="4" id="KW-1185">Reference proteome</keyword>
<reference evidence="2" key="3">
    <citation type="submission" date="2018-07" db="EMBL/GenBank/DDBJ databases">
        <title>WGS assembly of Glycine max.</title>
        <authorList>
            <person name="Schmutz J."/>
            <person name="Cannon S."/>
            <person name="Schlueter J."/>
            <person name="Ma J."/>
            <person name="Mitros T."/>
            <person name="Nelson W."/>
            <person name="Hyten D."/>
            <person name="Song Q."/>
            <person name="Thelen J."/>
            <person name="Cheng J."/>
            <person name="Xu D."/>
            <person name="Hellsten U."/>
            <person name="May G."/>
            <person name="Yu Y."/>
            <person name="Sakurai T."/>
            <person name="Umezawa T."/>
            <person name="Bhattacharyya M."/>
            <person name="Sandhu D."/>
            <person name="Valliyodan B."/>
            <person name="Lindquist E."/>
            <person name="Peto M."/>
            <person name="Grant D."/>
            <person name="Shu S."/>
            <person name="Goodstein D."/>
            <person name="Barry K."/>
            <person name="Futrell-Griggs M."/>
            <person name="Abernathy B."/>
            <person name="Du J."/>
            <person name="Tian Z."/>
            <person name="Zhu L."/>
            <person name="Gill N."/>
            <person name="Joshi T."/>
            <person name="Libault M."/>
            <person name="Sethuraman A."/>
            <person name="Zhang X."/>
            <person name="Shinozaki K."/>
            <person name="Nguyen H."/>
            <person name="Wing R."/>
            <person name="Cregan P."/>
            <person name="Specht J."/>
            <person name="Grimwood J."/>
            <person name="Rokhsar D."/>
            <person name="Stacey G."/>
            <person name="Shoemaker R."/>
            <person name="Jackson S."/>
        </authorList>
    </citation>
    <scope>NUCLEOTIDE SEQUENCE</scope>
    <source>
        <tissue evidence="2">Callus</tissue>
    </source>
</reference>
<dbReference type="HOGENOM" id="CLU_001724_1_0_1"/>
<dbReference type="GO" id="GO:0035251">
    <property type="term" value="F:UDP-glucosyltransferase activity"/>
    <property type="evidence" value="ECO:0000318"/>
    <property type="project" value="GO_Central"/>
</dbReference>
<evidence type="ECO:0000313" key="4">
    <source>
        <dbReference type="Proteomes" id="UP000008827"/>
    </source>
</evidence>
<dbReference type="Gene3D" id="3.40.50.2000">
    <property type="entry name" value="Glycogen Phosphorylase B"/>
    <property type="match status" value="4"/>
</dbReference>
<dbReference type="PANTHER" id="PTHR11926">
    <property type="entry name" value="GLUCOSYL/GLUCURONOSYL TRANSFERASES"/>
    <property type="match status" value="1"/>
</dbReference>
<comment type="similarity">
    <text evidence="1">Belongs to the UDP-glycosyltransferase family.</text>
</comment>